<comment type="caution">
    <text evidence="3">The sequence shown here is derived from an EMBL/GenBank/DDBJ whole genome shotgun (WGS) entry which is preliminary data.</text>
</comment>
<evidence type="ECO:0000313" key="2">
    <source>
        <dbReference type="EMBL" id="MBB3968297.1"/>
    </source>
</evidence>
<dbReference type="EMBL" id="SNQG01000001">
    <property type="protein sequence ID" value="TEW68701.1"/>
    <property type="molecule type" value="Genomic_DNA"/>
</dbReference>
<proteinExistence type="predicted"/>
<gene>
    <name evidence="3" type="ORF">E2R65_00615</name>
    <name evidence="2" type="ORF">GGR35_000883</name>
</gene>
<reference evidence="3" key="2">
    <citation type="submission" date="2019-03" db="EMBL/GenBank/DDBJ databases">
        <authorList>
            <person name="Yan Y.-Q."/>
            <person name="Du Z.-J."/>
        </authorList>
    </citation>
    <scope>NUCLEOTIDE SEQUENCE</scope>
    <source>
        <strain evidence="3">PP-F2FG21</strain>
    </source>
</reference>
<dbReference type="OrthoDB" id="797648at2"/>
<dbReference type="RefSeq" id="WP_134334541.1">
    <property type="nucleotide sequence ID" value="NZ_BMCZ01000001.1"/>
</dbReference>
<evidence type="ECO:0000313" key="4">
    <source>
        <dbReference type="Proteomes" id="UP000297248"/>
    </source>
</evidence>
<dbReference type="Proteomes" id="UP000583101">
    <property type="component" value="Unassembled WGS sequence"/>
</dbReference>
<reference evidence="2 5" key="3">
    <citation type="submission" date="2020-08" db="EMBL/GenBank/DDBJ databases">
        <title>Genomic Encyclopedia of Type Strains, Phase IV (KMG-IV): sequencing the most valuable type-strain genomes for metagenomic binning, comparative biology and taxonomic classification.</title>
        <authorList>
            <person name="Goeker M."/>
        </authorList>
    </citation>
    <scope>NUCLEOTIDE SEQUENCE [LARGE SCALE GENOMIC DNA]</scope>
    <source>
        <strain evidence="2 5">DSM 100995</strain>
    </source>
</reference>
<dbReference type="Proteomes" id="UP000297248">
    <property type="component" value="Unassembled WGS sequence"/>
</dbReference>
<evidence type="ECO:0000313" key="5">
    <source>
        <dbReference type="Proteomes" id="UP000583101"/>
    </source>
</evidence>
<accession>A0A4Y8AJK6</accession>
<evidence type="ECO:0000256" key="1">
    <source>
        <dbReference type="SAM" id="MobiDB-lite"/>
    </source>
</evidence>
<sequence>MKSLTIPQPNINSFFKRTTHHTAVPQQEAASSTSISKPKHTTTPSEYIINVLGEGFKQNFLGADIDMEFLTLTVRSYATATVNAIRKIVVKPAANNNL</sequence>
<dbReference type="AlphaFoldDB" id="A0A4Y8AJK6"/>
<reference evidence="3 4" key="1">
    <citation type="journal article" date="2016" name="Int. J. Syst. Evol. Microbiol.">
        <title>Proposal of Mucilaginibacter phyllosphaerae sp. nov. isolated from the phyllosphere of Galium album.</title>
        <authorList>
            <person name="Aydogan E.L."/>
            <person name="Busse H.J."/>
            <person name="Moser G."/>
            <person name="Muller C."/>
            <person name="Kampfer P."/>
            <person name="Glaeser S.P."/>
        </authorList>
    </citation>
    <scope>NUCLEOTIDE SEQUENCE [LARGE SCALE GENOMIC DNA]</scope>
    <source>
        <strain evidence="3 4">PP-F2FG21</strain>
    </source>
</reference>
<feature type="compositionally biased region" description="Polar residues" evidence="1">
    <location>
        <begin position="24"/>
        <end position="41"/>
    </location>
</feature>
<feature type="region of interest" description="Disordered" evidence="1">
    <location>
        <begin position="15"/>
        <end position="41"/>
    </location>
</feature>
<evidence type="ECO:0000313" key="3">
    <source>
        <dbReference type="EMBL" id="TEW68701.1"/>
    </source>
</evidence>
<dbReference type="EMBL" id="JACIEG010000001">
    <property type="protein sequence ID" value="MBB3968297.1"/>
    <property type="molecule type" value="Genomic_DNA"/>
</dbReference>
<protein>
    <submittedName>
        <fullName evidence="3">Uncharacterized protein</fullName>
    </submittedName>
</protein>
<keyword evidence="5" id="KW-1185">Reference proteome</keyword>
<name>A0A4Y8AJK6_9SPHI</name>
<organism evidence="3 4">
    <name type="scientific">Mucilaginibacter phyllosphaerae</name>
    <dbReference type="NCBI Taxonomy" id="1812349"/>
    <lineage>
        <taxon>Bacteria</taxon>
        <taxon>Pseudomonadati</taxon>
        <taxon>Bacteroidota</taxon>
        <taxon>Sphingobacteriia</taxon>
        <taxon>Sphingobacteriales</taxon>
        <taxon>Sphingobacteriaceae</taxon>
        <taxon>Mucilaginibacter</taxon>
    </lineage>
</organism>